<dbReference type="Proteomes" id="UP000076722">
    <property type="component" value="Unassembled WGS sequence"/>
</dbReference>
<accession>A0A164SQT4</accession>
<organism evidence="1 2">
    <name type="scientific">Sistotremastrum niveocremeum HHB9708</name>
    <dbReference type="NCBI Taxonomy" id="1314777"/>
    <lineage>
        <taxon>Eukaryota</taxon>
        <taxon>Fungi</taxon>
        <taxon>Dikarya</taxon>
        <taxon>Basidiomycota</taxon>
        <taxon>Agaricomycotina</taxon>
        <taxon>Agaricomycetes</taxon>
        <taxon>Sistotremastrales</taxon>
        <taxon>Sistotremastraceae</taxon>
        <taxon>Sertulicium</taxon>
        <taxon>Sertulicium niveocremeum</taxon>
    </lineage>
</organism>
<dbReference type="AlphaFoldDB" id="A0A164SQT4"/>
<evidence type="ECO:0000313" key="2">
    <source>
        <dbReference type="Proteomes" id="UP000076722"/>
    </source>
</evidence>
<keyword evidence="2" id="KW-1185">Reference proteome</keyword>
<sequence length="57" mass="6260">MVSGRAIIIVGECRPPDNFHSPILQSEAWKKGFRLSSFQCEGCFKTEATSRASRTGA</sequence>
<protein>
    <submittedName>
        <fullName evidence="1">Uncharacterized protein</fullName>
    </submittedName>
</protein>
<gene>
    <name evidence="1" type="ORF">SISNIDRAFT_456312</name>
</gene>
<evidence type="ECO:0000313" key="1">
    <source>
        <dbReference type="EMBL" id="KZS91712.1"/>
    </source>
</evidence>
<name>A0A164SQT4_9AGAM</name>
<dbReference type="EMBL" id="KV419413">
    <property type="protein sequence ID" value="KZS91712.1"/>
    <property type="molecule type" value="Genomic_DNA"/>
</dbReference>
<reference evidence="1 2" key="1">
    <citation type="journal article" date="2016" name="Mol. Biol. Evol.">
        <title>Comparative Genomics of Early-Diverging Mushroom-Forming Fungi Provides Insights into the Origins of Lignocellulose Decay Capabilities.</title>
        <authorList>
            <person name="Nagy L.G."/>
            <person name="Riley R."/>
            <person name="Tritt A."/>
            <person name="Adam C."/>
            <person name="Daum C."/>
            <person name="Floudas D."/>
            <person name="Sun H."/>
            <person name="Yadav J.S."/>
            <person name="Pangilinan J."/>
            <person name="Larsson K.H."/>
            <person name="Matsuura K."/>
            <person name="Barry K."/>
            <person name="Labutti K."/>
            <person name="Kuo R."/>
            <person name="Ohm R.A."/>
            <person name="Bhattacharya S.S."/>
            <person name="Shirouzu T."/>
            <person name="Yoshinaga Y."/>
            <person name="Martin F.M."/>
            <person name="Grigoriev I.V."/>
            <person name="Hibbett D.S."/>
        </authorList>
    </citation>
    <scope>NUCLEOTIDE SEQUENCE [LARGE SCALE GENOMIC DNA]</scope>
    <source>
        <strain evidence="1 2">HHB9708</strain>
    </source>
</reference>
<proteinExistence type="predicted"/>
<feature type="non-terminal residue" evidence="1">
    <location>
        <position position="57"/>
    </location>
</feature>